<dbReference type="GO" id="GO:0030288">
    <property type="term" value="C:outer membrane-bounded periplasmic space"/>
    <property type="evidence" value="ECO:0007669"/>
    <property type="project" value="TreeGrafter"/>
</dbReference>
<dbReference type="InterPro" id="IPR002491">
    <property type="entry name" value="ABC_transptr_periplasmic_BD"/>
</dbReference>
<dbReference type="Gene3D" id="3.40.50.1980">
    <property type="entry name" value="Nitrogenase molybdenum iron protein domain"/>
    <property type="match status" value="2"/>
</dbReference>
<evidence type="ECO:0000256" key="5">
    <source>
        <dbReference type="SAM" id="SignalP"/>
    </source>
</evidence>
<feature type="signal peptide" evidence="5">
    <location>
        <begin position="1"/>
        <end position="21"/>
    </location>
</feature>
<dbReference type="PROSITE" id="PS51257">
    <property type="entry name" value="PROKAR_LIPOPROTEIN"/>
    <property type="match status" value="1"/>
</dbReference>
<keyword evidence="3" id="KW-0813">Transport</keyword>
<dbReference type="STRING" id="44009.RV01_GL002477"/>
<evidence type="ECO:0000259" key="6">
    <source>
        <dbReference type="PROSITE" id="PS50983"/>
    </source>
</evidence>
<sequence>MKKYHKITTGLLVLTSLFLFAACGTKKNETVKEENRTLTDQLDHKVEISQQPKRIIGSYLEDYLVALDEKPVAQWTVGGGTHQDYLNKELKDVPLISYDLPYEDVLSYAPDLLLIESNGLVEGGKYDKYAKIAPTYVVKNGENITWQDKLTDIANVLNKEKDGKKVIRDYEKLVKETKETYTDKIKNKSVAVLWVTNNSAFMVSDTRSSGDLLYQQLGFEVPNLTKEISEKATSDWSAVSLEKLAQIDCDYLILVNSDKSAAMFKDPLWQNIPAVKNGNLWEFGPEKSWLYNGPIAYREMIEDIKIKLK</sequence>
<protein>
    <recommendedName>
        <fullName evidence="6">Fe/B12 periplasmic-binding domain-containing protein</fullName>
    </recommendedName>
</protein>
<dbReference type="PROSITE" id="PS50983">
    <property type="entry name" value="FE_B12_PBP"/>
    <property type="match status" value="1"/>
</dbReference>
<dbReference type="PANTHER" id="PTHR30532:SF29">
    <property type="entry name" value="FE(3+) DICITRATE-BINDING PERIPLASMIC PROTEIN"/>
    <property type="match status" value="1"/>
</dbReference>
<dbReference type="RefSeq" id="WP_016172253.1">
    <property type="nucleotide sequence ID" value="NZ_ASWK01000001.1"/>
</dbReference>
<evidence type="ECO:0000256" key="1">
    <source>
        <dbReference type="ARBA" id="ARBA00004196"/>
    </source>
</evidence>
<dbReference type="SUPFAM" id="SSF53807">
    <property type="entry name" value="Helical backbone' metal receptor"/>
    <property type="match status" value="1"/>
</dbReference>
<dbReference type="InterPro" id="IPR051313">
    <property type="entry name" value="Bact_iron-sidero_bind"/>
</dbReference>
<keyword evidence="8" id="KW-1185">Reference proteome</keyword>
<accession>S0KCS3</accession>
<comment type="subcellular location">
    <subcellularLocation>
        <location evidence="1">Cell envelope</location>
    </subcellularLocation>
</comment>
<dbReference type="OrthoDB" id="9793175at2"/>
<proteinExistence type="inferred from homology"/>
<keyword evidence="4 5" id="KW-0732">Signal</keyword>
<evidence type="ECO:0000256" key="2">
    <source>
        <dbReference type="ARBA" id="ARBA00008814"/>
    </source>
</evidence>
<evidence type="ECO:0000256" key="4">
    <source>
        <dbReference type="ARBA" id="ARBA00022729"/>
    </source>
</evidence>
<comment type="caution">
    <text evidence="7">The sequence shown here is derived from an EMBL/GenBank/DDBJ whole genome shotgun (WGS) entry which is preliminary data.</text>
</comment>
<gene>
    <name evidence="7" type="ORF">OMK_01075</name>
</gene>
<dbReference type="GO" id="GO:1901678">
    <property type="term" value="P:iron coordination entity transport"/>
    <property type="evidence" value="ECO:0007669"/>
    <property type="project" value="UniProtKB-ARBA"/>
</dbReference>
<dbReference type="EMBL" id="AHYR01000004">
    <property type="protein sequence ID" value="EOT42714.1"/>
    <property type="molecule type" value="Genomic_DNA"/>
</dbReference>
<dbReference type="eggNOG" id="COG0614">
    <property type="taxonomic scope" value="Bacteria"/>
</dbReference>
<dbReference type="HOGENOM" id="CLU_038034_0_1_9"/>
<evidence type="ECO:0000256" key="3">
    <source>
        <dbReference type="ARBA" id="ARBA00022448"/>
    </source>
</evidence>
<dbReference type="Pfam" id="PF01497">
    <property type="entry name" value="Peripla_BP_2"/>
    <property type="match status" value="1"/>
</dbReference>
<evidence type="ECO:0000313" key="7">
    <source>
        <dbReference type="EMBL" id="EOT42714.1"/>
    </source>
</evidence>
<dbReference type="AlphaFoldDB" id="S0KCS3"/>
<name>S0KCS3_9ENTE</name>
<evidence type="ECO:0000313" key="8">
    <source>
        <dbReference type="Proteomes" id="UP000014127"/>
    </source>
</evidence>
<feature type="domain" description="Fe/B12 periplasmic-binding" evidence="6">
    <location>
        <begin position="52"/>
        <end position="309"/>
    </location>
</feature>
<dbReference type="PATRIC" id="fig|1139219.3.peg.1042"/>
<reference evidence="7 8" key="1">
    <citation type="submission" date="2013-03" db="EMBL/GenBank/DDBJ databases">
        <title>The Genome Sequence of Enterococcus dispar ATCC_51266 (Illumina only assembly).</title>
        <authorList>
            <consortium name="The Broad Institute Genomics Platform"/>
            <consortium name="The Broad Institute Genome Sequencing Center for Infectious Disease"/>
            <person name="Earl A."/>
            <person name="Russ C."/>
            <person name="Gilmore M."/>
            <person name="Surin D."/>
            <person name="Walker B."/>
            <person name="Young S."/>
            <person name="Zeng Q."/>
            <person name="Gargeya S."/>
            <person name="Fitzgerald M."/>
            <person name="Haas B."/>
            <person name="Abouelleil A."/>
            <person name="Allen A.W."/>
            <person name="Alvarado L."/>
            <person name="Arachchi H.M."/>
            <person name="Berlin A.M."/>
            <person name="Chapman S.B."/>
            <person name="Gainer-Dewar J."/>
            <person name="Goldberg J."/>
            <person name="Griggs A."/>
            <person name="Gujja S."/>
            <person name="Hansen M."/>
            <person name="Howarth C."/>
            <person name="Imamovic A."/>
            <person name="Ireland A."/>
            <person name="Larimer J."/>
            <person name="McCowan C."/>
            <person name="Murphy C."/>
            <person name="Pearson M."/>
            <person name="Poon T.W."/>
            <person name="Priest M."/>
            <person name="Roberts A."/>
            <person name="Saif S."/>
            <person name="Shea T."/>
            <person name="Sisk P."/>
            <person name="Sykes S."/>
            <person name="Wortman J."/>
            <person name="Nusbaum C."/>
            <person name="Birren B."/>
        </authorList>
    </citation>
    <scope>NUCLEOTIDE SEQUENCE [LARGE SCALE GENOMIC DNA]</scope>
    <source>
        <strain evidence="7 8">ATCC 51266</strain>
    </source>
</reference>
<dbReference type="PANTHER" id="PTHR30532">
    <property type="entry name" value="IRON III DICITRATE-BINDING PERIPLASMIC PROTEIN"/>
    <property type="match status" value="1"/>
</dbReference>
<organism evidence="7 8">
    <name type="scientific">Enterococcus dispar ATCC 51266</name>
    <dbReference type="NCBI Taxonomy" id="1139219"/>
    <lineage>
        <taxon>Bacteria</taxon>
        <taxon>Bacillati</taxon>
        <taxon>Bacillota</taxon>
        <taxon>Bacilli</taxon>
        <taxon>Lactobacillales</taxon>
        <taxon>Enterococcaceae</taxon>
        <taxon>Enterococcus</taxon>
    </lineage>
</organism>
<dbReference type="Proteomes" id="UP000014127">
    <property type="component" value="Unassembled WGS sequence"/>
</dbReference>
<comment type="similarity">
    <text evidence="2">Belongs to the bacterial solute-binding protein 8 family.</text>
</comment>
<feature type="chain" id="PRO_5004498637" description="Fe/B12 periplasmic-binding domain-containing protein" evidence="5">
    <location>
        <begin position="22"/>
        <end position="309"/>
    </location>
</feature>